<dbReference type="Proteomes" id="UP000770015">
    <property type="component" value="Unassembled WGS sequence"/>
</dbReference>
<evidence type="ECO:0000256" key="3">
    <source>
        <dbReference type="ARBA" id="ARBA00023002"/>
    </source>
</evidence>
<organism evidence="4 5">
    <name type="scientific">Plectosphaerella plurivora</name>
    <dbReference type="NCBI Taxonomy" id="936078"/>
    <lineage>
        <taxon>Eukaryota</taxon>
        <taxon>Fungi</taxon>
        <taxon>Dikarya</taxon>
        <taxon>Ascomycota</taxon>
        <taxon>Pezizomycotina</taxon>
        <taxon>Sordariomycetes</taxon>
        <taxon>Hypocreomycetidae</taxon>
        <taxon>Glomerellales</taxon>
        <taxon>Plectosphaerellaceae</taxon>
        <taxon>Plectosphaerella</taxon>
    </lineage>
</organism>
<dbReference type="InterPro" id="IPR051122">
    <property type="entry name" value="SDR_DHRS6-like"/>
</dbReference>
<comment type="caution">
    <text evidence="4">The sequence shown here is derived from an EMBL/GenBank/DDBJ whole genome shotgun (WGS) entry which is preliminary data.</text>
</comment>
<dbReference type="PRINTS" id="PR00081">
    <property type="entry name" value="GDHRDH"/>
</dbReference>
<dbReference type="Gene3D" id="3.40.50.720">
    <property type="entry name" value="NAD(P)-binding Rossmann-like Domain"/>
    <property type="match status" value="1"/>
</dbReference>
<evidence type="ECO:0000256" key="2">
    <source>
        <dbReference type="ARBA" id="ARBA00022857"/>
    </source>
</evidence>
<keyword evidence="5" id="KW-1185">Reference proteome</keyword>
<dbReference type="PANTHER" id="PTHR43477:SF1">
    <property type="entry name" value="DIHYDROANTICAPSIN 7-DEHYDROGENASE"/>
    <property type="match status" value="1"/>
</dbReference>
<sequence>MSPALRSTSKLQGKRVLVFGGSSGVGFSVAEAALEHGVDVIISSSNQSRLDKAVDRLVAGLESTASDSSSRISSVVCNLGDVASLKENLRAALESATVGRTRLLDHVVFTAGSPINIRPLPEMTAEAISETYFVRAIAPAVLAGLLADYIHQSVASSLTLTGGVNTHRPAPGWAPLASVGAAVEGLARGLAVDLKPLRVNVVCLGAIHTELFSAFGADQLPAALEGFKKQSLTNTVGQPEEAAETYLYLMKNTFVTGATEIVDGGLMVVR</sequence>
<dbReference type="InterPro" id="IPR002347">
    <property type="entry name" value="SDR_fam"/>
</dbReference>
<dbReference type="OrthoDB" id="294295at2759"/>
<dbReference type="InterPro" id="IPR057571">
    <property type="entry name" value="SDR_PhqE-like"/>
</dbReference>
<dbReference type="InterPro" id="IPR036291">
    <property type="entry name" value="NAD(P)-bd_dom_sf"/>
</dbReference>
<dbReference type="CDD" id="cd05233">
    <property type="entry name" value="SDR_c"/>
    <property type="match status" value="1"/>
</dbReference>
<dbReference type="Pfam" id="PF23441">
    <property type="entry name" value="SDR"/>
    <property type="match status" value="1"/>
</dbReference>
<keyword evidence="3" id="KW-0560">Oxidoreductase</keyword>
<accession>A0A9P8V845</accession>
<dbReference type="PANTHER" id="PTHR43477">
    <property type="entry name" value="DIHYDROANTICAPSIN 7-DEHYDROGENASE"/>
    <property type="match status" value="1"/>
</dbReference>
<dbReference type="GO" id="GO:0016491">
    <property type="term" value="F:oxidoreductase activity"/>
    <property type="evidence" value="ECO:0007669"/>
    <property type="project" value="UniProtKB-KW"/>
</dbReference>
<protein>
    <submittedName>
        <fullName evidence="4">Short-chain dehydrogenase</fullName>
    </submittedName>
</protein>
<gene>
    <name evidence="4" type="ORF">F5X68DRAFT_20640</name>
</gene>
<proteinExistence type="inferred from homology"/>
<evidence type="ECO:0000256" key="1">
    <source>
        <dbReference type="ARBA" id="ARBA00006484"/>
    </source>
</evidence>
<evidence type="ECO:0000313" key="4">
    <source>
        <dbReference type="EMBL" id="KAH6684821.1"/>
    </source>
</evidence>
<keyword evidence="2" id="KW-0521">NADP</keyword>
<dbReference type="SUPFAM" id="SSF51735">
    <property type="entry name" value="NAD(P)-binding Rossmann-fold domains"/>
    <property type="match status" value="1"/>
</dbReference>
<evidence type="ECO:0000313" key="5">
    <source>
        <dbReference type="Proteomes" id="UP000770015"/>
    </source>
</evidence>
<dbReference type="AlphaFoldDB" id="A0A9P8V845"/>
<comment type="similarity">
    <text evidence="1">Belongs to the short-chain dehydrogenases/reductases (SDR) family.</text>
</comment>
<dbReference type="EMBL" id="JAGSXJ010000016">
    <property type="protein sequence ID" value="KAH6684821.1"/>
    <property type="molecule type" value="Genomic_DNA"/>
</dbReference>
<reference evidence="4" key="1">
    <citation type="journal article" date="2021" name="Nat. Commun.">
        <title>Genetic determinants of endophytism in the Arabidopsis root mycobiome.</title>
        <authorList>
            <person name="Mesny F."/>
            <person name="Miyauchi S."/>
            <person name="Thiergart T."/>
            <person name="Pickel B."/>
            <person name="Atanasova L."/>
            <person name="Karlsson M."/>
            <person name="Huettel B."/>
            <person name="Barry K.W."/>
            <person name="Haridas S."/>
            <person name="Chen C."/>
            <person name="Bauer D."/>
            <person name="Andreopoulos W."/>
            <person name="Pangilinan J."/>
            <person name="LaButti K."/>
            <person name="Riley R."/>
            <person name="Lipzen A."/>
            <person name="Clum A."/>
            <person name="Drula E."/>
            <person name="Henrissat B."/>
            <person name="Kohler A."/>
            <person name="Grigoriev I.V."/>
            <person name="Martin F.M."/>
            <person name="Hacquard S."/>
        </authorList>
    </citation>
    <scope>NUCLEOTIDE SEQUENCE</scope>
    <source>
        <strain evidence="4">MPI-SDFR-AT-0117</strain>
    </source>
</reference>
<name>A0A9P8V845_9PEZI</name>